<sequence>MSSQVGVTAQESLQGASTASCSIHTIKELAWKRVGCSYRPHGTNKVVLQDAWGTALSGEVQALMGPSGAGKSTLMDILAMRKSTGQLTGSLLLDGQPASHAFIKQAAYVPQDDNFIPAMTTREVLHFYADITLPAPQRKARSMRVNEVLAAVGLETAAHTLVGGSLPGGLMLRGLSGGERRRLSIAAGILAAPAVLFLDEPTSGLDSFAALSVMSHLQGMARGSGCIVISTIHQPRDAIWEMFDKVTLLAGGRLMYHGPRTNISAWFASLGYPRLHGSESDWLLDLVATGFDKPQQLFGNALMAREDIPAAADAFLAHYLQTTNKKQQDTAGEAVSIHKPPKRSASASSLSALRSCVGGSGSLQAMQPARWEYPTSLGRQFCSLLWREVLAITRNPFDLAGRILTCTYLGLVFGLVFYNTPADTLPGVRTRMSICFVIPMVATLLPSVSISLYTNDKRIYLADSSAKLYRPWAYYSSKVLATSPFNVFGILCMAWVLYGMAGLRPGWQPVLKAGTVSGLLYLIAMQAMHLCLSLQAMHLSLSLQAMHLCSVVAPNQDLTFCAFLIWLVINFAMSSFFVNFREVATNVWLTQLRYISALYYSLEALTVNEFHGSSMSCSGGLEPGLAGLAESALASITPGQHAMLQQLTQPQESCLIRNDALLEYMQYGRPFGVSVAILGGYLAVVHLLTYAALVLLARHEAR</sequence>
<dbReference type="Pfam" id="PF01061">
    <property type="entry name" value="ABC2_membrane"/>
    <property type="match status" value="1"/>
</dbReference>
<organism evidence="10 11">
    <name type="scientific">Tetradesmus obliquus</name>
    <name type="common">Green alga</name>
    <name type="synonym">Acutodesmus obliquus</name>
    <dbReference type="NCBI Taxonomy" id="3088"/>
    <lineage>
        <taxon>Eukaryota</taxon>
        <taxon>Viridiplantae</taxon>
        <taxon>Chlorophyta</taxon>
        <taxon>core chlorophytes</taxon>
        <taxon>Chlorophyceae</taxon>
        <taxon>CS clade</taxon>
        <taxon>Sphaeropleales</taxon>
        <taxon>Scenedesmaceae</taxon>
        <taxon>Tetradesmus</taxon>
    </lineage>
</organism>
<protein>
    <recommendedName>
        <fullName evidence="9">ABC transporter domain-containing protein</fullName>
    </recommendedName>
</protein>
<dbReference type="PROSITE" id="PS50893">
    <property type="entry name" value="ABC_TRANSPORTER_2"/>
    <property type="match status" value="1"/>
</dbReference>
<dbReference type="PANTHER" id="PTHR19241">
    <property type="entry name" value="ATP-BINDING CASSETTE TRANSPORTER"/>
    <property type="match status" value="1"/>
</dbReference>
<keyword evidence="7 8" id="KW-0472">Membrane</keyword>
<evidence type="ECO:0000313" key="11">
    <source>
        <dbReference type="Proteomes" id="UP001244341"/>
    </source>
</evidence>
<evidence type="ECO:0000256" key="8">
    <source>
        <dbReference type="SAM" id="Phobius"/>
    </source>
</evidence>
<accession>A0ABY8TWE8</accession>
<evidence type="ECO:0000256" key="6">
    <source>
        <dbReference type="ARBA" id="ARBA00022989"/>
    </source>
</evidence>
<feature type="transmembrane region" description="Helical" evidence="8">
    <location>
        <begin position="475"/>
        <end position="498"/>
    </location>
</feature>
<name>A0ABY8TWE8_TETOB</name>
<dbReference type="Gene3D" id="3.40.50.300">
    <property type="entry name" value="P-loop containing nucleotide triphosphate hydrolases"/>
    <property type="match status" value="1"/>
</dbReference>
<evidence type="ECO:0000256" key="1">
    <source>
        <dbReference type="ARBA" id="ARBA00004141"/>
    </source>
</evidence>
<evidence type="ECO:0000256" key="2">
    <source>
        <dbReference type="ARBA" id="ARBA00022448"/>
    </source>
</evidence>
<feature type="transmembrane region" description="Helical" evidence="8">
    <location>
        <begin position="518"/>
        <end position="537"/>
    </location>
</feature>
<dbReference type="Pfam" id="PF19055">
    <property type="entry name" value="ABC2_membrane_7"/>
    <property type="match status" value="1"/>
</dbReference>
<dbReference type="SUPFAM" id="SSF52540">
    <property type="entry name" value="P-loop containing nucleoside triphosphate hydrolases"/>
    <property type="match status" value="1"/>
</dbReference>
<feature type="transmembrane region" description="Helical" evidence="8">
    <location>
        <begin position="671"/>
        <end position="697"/>
    </location>
</feature>
<dbReference type="Proteomes" id="UP001244341">
    <property type="component" value="Chromosome 4b"/>
</dbReference>
<evidence type="ECO:0000256" key="3">
    <source>
        <dbReference type="ARBA" id="ARBA00022692"/>
    </source>
</evidence>
<dbReference type="Pfam" id="PF00005">
    <property type="entry name" value="ABC_tran"/>
    <property type="match status" value="1"/>
</dbReference>
<proteinExistence type="predicted"/>
<dbReference type="InterPro" id="IPR003593">
    <property type="entry name" value="AAA+_ATPase"/>
</dbReference>
<dbReference type="PROSITE" id="PS00211">
    <property type="entry name" value="ABC_TRANSPORTER_1"/>
    <property type="match status" value="1"/>
</dbReference>
<keyword evidence="3 8" id="KW-0812">Transmembrane</keyword>
<dbReference type="InterPro" id="IPR013525">
    <property type="entry name" value="ABC2_TM"/>
</dbReference>
<keyword evidence="5" id="KW-0067">ATP-binding</keyword>
<feature type="domain" description="ABC transporter" evidence="9">
    <location>
        <begin position="29"/>
        <end position="276"/>
    </location>
</feature>
<keyword evidence="11" id="KW-1185">Reference proteome</keyword>
<comment type="subcellular location">
    <subcellularLocation>
        <location evidence="1">Membrane</location>
        <topology evidence="1">Multi-pass membrane protein</topology>
    </subcellularLocation>
</comment>
<dbReference type="SMART" id="SM00382">
    <property type="entry name" value="AAA"/>
    <property type="match status" value="1"/>
</dbReference>
<gene>
    <name evidence="10" type="ORF">OEZ85_006286</name>
</gene>
<evidence type="ECO:0000259" key="9">
    <source>
        <dbReference type="PROSITE" id="PS50893"/>
    </source>
</evidence>
<dbReference type="InterPro" id="IPR043926">
    <property type="entry name" value="ABCG_dom"/>
</dbReference>
<feature type="transmembrane region" description="Helical" evidence="8">
    <location>
        <begin position="430"/>
        <end position="454"/>
    </location>
</feature>
<keyword evidence="6 8" id="KW-1133">Transmembrane helix</keyword>
<dbReference type="InterPro" id="IPR017871">
    <property type="entry name" value="ABC_transporter-like_CS"/>
</dbReference>
<evidence type="ECO:0000256" key="4">
    <source>
        <dbReference type="ARBA" id="ARBA00022741"/>
    </source>
</evidence>
<reference evidence="10 11" key="1">
    <citation type="submission" date="2023-05" db="EMBL/GenBank/DDBJ databases">
        <title>A 100% complete, gapless, phased diploid assembly of the Scenedesmus obliquus UTEX 3031 genome.</title>
        <authorList>
            <person name="Biondi T.C."/>
            <person name="Hanschen E.R."/>
            <person name="Kwon T."/>
            <person name="Eng W."/>
            <person name="Kruse C.P.S."/>
            <person name="Koehler S.I."/>
            <person name="Kunde Y."/>
            <person name="Gleasner C.D."/>
            <person name="You Mak K.T."/>
            <person name="Polle J."/>
            <person name="Hovde B.T."/>
            <person name="Starkenburg S.R."/>
        </authorList>
    </citation>
    <scope>NUCLEOTIDE SEQUENCE [LARGE SCALE GENOMIC DNA]</scope>
    <source>
        <strain evidence="10 11">DOE0152z</strain>
    </source>
</reference>
<evidence type="ECO:0000313" key="10">
    <source>
        <dbReference type="EMBL" id="WIA12632.1"/>
    </source>
</evidence>
<evidence type="ECO:0000256" key="5">
    <source>
        <dbReference type="ARBA" id="ARBA00022840"/>
    </source>
</evidence>
<keyword evidence="4" id="KW-0547">Nucleotide-binding</keyword>
<keyword evidence="2" id="KW-0813">Transport</keyword>
<evidence type="ECO:0000256" key="7">
    <source>
        <dbReference type="ARBA" id="ARBA00023136"/>
    </source>
</evidence>
<feature type="transmembrane region" description="Helical" evidence="8">
    <location>
        <begin position="558"/>
        <end position="578"/>
    </location>
</feature>
<dbReference type="EMBL" id="CP126211">
    <property type="protein sequence ID" value="WIA12632.1"/>
    <property type="molecule type" value="Genomic_DNA"/>
</dbReference>
<dbReference type="InterPro" id="IPR027417">
    <property type="entry name" value="P-loop_NTPase"/>
</dbReference>
<feature type="transmembrane region" description="Helical" evidence="8">
    <location>
        <begin position="399"/>
        <end position="418"/>
    </location>
</feature>
<dbReference type="InterPro" id="IPR003439">
    <property type="entry name" value="ABC_transporter-like_ATP-bd"/>
</dbReference>